<evidence type="ECO:0000256" key="7">
    <source>
        <dbReference type="ARBA" id="ARBA00023136"/>
    </source>
</evidence>
<proteinExistence type="predicted"/>
<dbReference type="GO" id="GO:0009252">
    <property type="term" value="P:peptidoglycan biosynthetic process"/>
    <property type="evidence" value="ECO:0007669"/>
    <property type="project" value="UniProtKB-KW"/>
</dbReference>
<keyword evidence="5" id="KW-0573">Peptidoglycan synthesis</keyword>
<comment type="caution">
    <text evidence="9">The sequence shown here is derived from an EMBL/GenBank/DDBJ whole genome shotgun (WGS) entry which is preliminary data.</text>
</comment>
<gene>
    <name evidence="9" type="ORF">B1A_17590</name>
</gene>
<dbReference type="AlphaFoldDB" id="T0YWE6"/>
<protein>
    <submittedName>
        <fullName evidence="9">Integral membrane protein MviN</fullName>
    </submittedName>
</protein>
<evidence type="ECO:0000313" key="9">
    <source>
        <dbReference type="EMBL" id="EQD37368.1"/>
    </source>
</evidence>
<keyword evidence="2" id="KW-1003">Cell membrane</keyword>
<dbReference type="PANTHER" id="PTHR47019:SF1">
    <property type="entry name" value="LIPID II FLIPPASE MURJ"/>
    <property type="match status" value="1"/>
</dbReference>
<keyword evidence="4" id="KW-0133">Cell shape</keyword>
<feature type="non-terminal residue" evidence="9">
    <location>
        <position position="209"/>
    </location>
</feature>
<evidence type="ECO:0000256" key="5">
    <source>
        <dbReference type="ARBA" id="ARBA00022984"/>
    </source>
</evidence>
<feature type="transmembrane region" description="Helical" evidence="8">
    <location>
        <begin position="186"/>
        <end position="206"/>
    </location>
</feature>
<dbReference type="GO" id="GO:0008360">
    <property type="term" value="P:regulation of cell shape"/>
    <property type="evidence" value="ECO:0007669"/>
    <property type="project" value="UniProtKB-KW"/>
</dbReference>
<keyword evidence="6 8" id="KW-1133">Transmembrane helix</keyword>
<evidence type="ECO:0000256" key="4">
    <source>
        <dbReference type="ARBA" id="ARBA00022960"/>
    </source>
</evidence>
<sequence>PFGLTRITLASIFFHSLNGVLIGTEYAYNTYWGTALGPLAYNVVIIIVGVILAAPLGIYAFAWSTLAGAFINFLIQVVGVLRIRGATYFPSIAVSHPGIRRILHLIVPVAIGLSIAQLNLLINQSFLASTLAPGSLNALMIASRVMLVPIMFAISIGITLLPNLTRQAAVRDLPSFRRSFSNSLRAVIFISIPASVGLLVLADPIIQVL</sequence>
<evidence type="ECO:0000256" key="2">
    <source>
        <dbReference type="ARBA" id="ARBA00022475"/>
    </source>
</evidence>
<evidence type="ECO:0000256" key="1">
    <source>
        <dbReference type="ARBA" id="ARBA00004651"/>
    </source>
</evidence>
<accession>T0YWE6</accession>
<evidence type="ECO:0000256" key="3">
    <source>
        <dbReference type="ARBA" id="ARBA00022692"/>
    </source>
</evidence>
<dbReference type="GO" id="GO:0034204">
    <property type="term" value="P:lipid translocation"/>
    <property type="evidence" value="ECO:0007669"/>
    <property type="project" value="TreeGrafter"/>
</dbReference>
<reference evidence="9" key="2">
    <citation type="journal article" date="2014" name="ISME J.">
        <title>Microbial stratification in low pH oxic and suboxic macroscopic growths along an acid mine drainage.</title>
        <authorList>
            <person name="Mendez-Garcia C."/>
            <person name="Mesa V."/>
            <person name="Sprenger R.R."/>
            <person name="Richter M."/>
            <person name="Diez M.S."/>
            <person name="Solano J."/>
            <person name="Bargiela R."/>
            <person name="Golyshina O.V."/>
            <person name="Manteca A."/>
            <person name="Ramos J.L."/>
            <person name="Gallego J.R."/>
            <person name="Llorente I."/>
            <person name="Martins Dos Santos V.A."/>
            <person name="Jensen O.N."/>
            <person name="Pelaez A.I."/>
            <person name="Sanchez J."/>
            <person name="Ferrer M."/>
        </authorList>
    </citation>
    <scope>NUCLEOTIDE SEQUENCE</scope>
</reference>
<evidence type="ECO:0000256" key="8">
    <source>
        <dbReference type="SAM" id="Phobius"/>
    </source>
</evidence>
<feature type="transmembrane region" description="Helical" evidence="8">
    <location>
        <begin position="35"/>
        <end position="54"/>
    </location>
</feature>
<dbReference type="Pfam" id="PF03023">
    <property type="entry name" value="MurJ"/>
    <property type="match status" value="1"/>
</dbReference>
<comment type="subcellular location">
    <subcellularLocation>
        <location evidence="1">Cell membrane</location>
        <topology evidence="1">Multi-pass membrane protein</topology>
    </subcellularLocation>
</comment>
<dbReference type="PANTHER" id="PTHR47019">
    <property type="entry name" value="LIPID II FLIPPASE MURJ"/>
    <property type="match status" value="1"/>
</dbReference>
<dbReference type="InterPro" id="IPR051050">
    <property type="entry name" value="Lipid_II_flippase_MurJ/MviN"/>
</dbReference>
<evidence type="ECO:0000256" key="6">
    <source>
        <dbReference type="ARBA" id="ARBA00022989"/>
    </source>
</evidence>
<dbReference type="GO" id="GO:0015648">
    <property type="term" value="F:lipid-linked peptidoglycan transporter activity"/>
    <property type="evidence" value="ECO:0007669"/>
    <property type="project" value="TreeGrafter"/>
</dbReference>
<dbReference type="EMBL" id="AUZX01012941">
    <property type="protein sequence ID" value="EQD37368.1"/>
    <property type="molecule type" value="Genomic_DNA"/>
</dbReference>
<name>T0YWE6_9ZZZZ</name>
<keyword evidence="7 8" id="KW-0472">Membrane</keyword>
<feature type="transmembrane region" description="Helical" evidence="8">
    <location>
        <begin position="60"/>
        <end position="81"/>
    </location>
</feature>
<feature type="transmembrane region" description="Helical" evidence="8">
    <location>
        <begin position="102"/>
        <end position="122"/>
    </location>
</feature>
<keyword evidence="3 8" id="KW-0812">Transmembrane</keyword>
<feature type="non-terminal residue" evidence="9">
    <location>
        <position position="1"/>
    </location>
</feature>
<dbReference type="InterPro" id="IPR004268">
    <property type="entry name" value="MurJ"/>
</dbReference>
<reference evidence="9" key="1">
    <citation type="submission" date="2013-08" db="EMBL/GenBank/DDBJ databases">
        <authorList>
            <person name="Mendez C."/>
            <person name="Richter M."/>
            <person name="Ferrer M."/>
            <person name="Sanchez J."/>
        </authorList>
    </citation>
    <scope>NUCLEOTIDE SEQUENCE</scope>
</reference>
<dbReference type="GO" id="GO:0005886">
    <property type="term" value="C:plasma membrane"/>
    <property type="evidence" value="ECO:0007669"/>
    <property type="project" value="UniProtKB-SubCell"/>
</dbReference>
<feature type="transmembrane region" description="Helical" evidence="8">
    <location>
        <begin position="142"/>
        <end position="165"/>
    </location>
</feature>
<organism evidence="9">
    <name type="scientific">mine drainage metagenome</name>
    <dbReference type="NCBI Taxonomy" id="410659"/>
    <lineage>
        <taxon>unclassified sequences</taxon>
        <taxon>metagenomes</taxon>
        <taxon>ecological metagenomes</taxon>
    </lineage>
</organism>